<comment type="caution">
    <text evidence="10">The sequence shown here is derived from an EMBL/GenBank/DDBJ whole genome shotgun (WGS) entry which is preliminary data.</text>
</comment>
<evidence type="ECO:0000259" key="9">
    <source>
        <dbReference type="Pfam" id="PF01259"/>
    </source>
</evidence>
<feature type="domain" description="SAICAR synthetase/ADE2 N-terminal" evidence="9">
    <location>
        <begin position="9"/>
        <end position="234"/>
    </location>
</feature>
<organism evidence="10 12">
    <name type="scientific">Methanobacterium veterum</name>
    <dbReference type="NCBI Taxonomy" id="408577"/>
    <lineage>
        <taxon>Archaea</taxon>
        <taxon>Methanobacteriati</taxon>
        <taxon>Methanobacteriota</taxon>
        <taxon>Methanomada group</taxon>
        <taxon>Methanobacteria</taxon>
        <taxon>Methanobacteriales</taxon>
        <taxon>Methanobacteriaceae</taxon>
        <taxon>Methanobacterium</taxon>
    </lineage>
</organism>
<gene>
    <name evidence="8" type="primary">purC</name>
    <name evidence="11" type="ORF">O3H35_14275</name>
    <name evidence="10" type="ORF">O3H54_14220</name>
</gene>
<evidence type="ECO:0000256" key="8">
    <source>
        <dbReference type="HAMAP-Rule" id="MF_00137"/>
    </source>
</evidence>
<dbReference type="EMBL" id="JAPVES010000030">
    <property type="protein sequence ID" value="MCZ3373813.1"/>
    <property type="molecule type" value="Genomic_DNA"/>
</dbReference>
<dbReference type="Pfam" id="PF01259">
    <property type="entry name" value="SAICAR_synt"/>
    <property type="match status" value="1"/>
</dbReference>
<keyword evidence="12" id="KW-1185">Reference proteome</keyword>
<comment type="pathway">
    <text evidence="1 8">Purine metabolism; IMP biosynthesis via de novo pathway; 5-amino-1-(5-phospho-D-ribosyl)imidazole-4-carboxamide from 5-amino-1-(5-phospho-D-ribosyl)imidazole-4-carboxylate: step 1/2.</text>
</comment>
<evidence type="ECO:0000256" key="7">
    <source>
        <dbReference type="ARBA" id="ARBA00048475"/>
    </source>
</evidence>
<evidence type="ECO:0000313" key="12">
    <source>
        <dbReference type="Proteomes" id="UP001068021"/>
    </source>
</evidence>
<dbReference type="PANTHER" id="PTHR43599:SF3">
    <property type="entry name" value="SI:DKEY-6E2.2"/>
    <property type="match status" value="1"/>
</dbReference>
<dbReference type="HAMAP" id="MF_00137">
    <property type="entry name" value="SAICAR_synth"/>
    <property type="match status" value="1"/>
</dbReference>
<protein>
    <recommendedName>
        <fullName evidence="8">Phosphoribosylaminoimidazole-succinocarboxamide synthase</fullName>
        <ecNumber evidence="8">6.3.2.6</ecNumber>
    </recommendedName>
    <alternativeName>
        <fullName evidence="8">SAICAR synthetase</fullName>
    </alternativeName>
</protein>
<dbReference type="PROSITE" id="PS01057">
    <property type="entry name" value="SAICAR_SYNTHETASE_1"/>
    <property type="match status" value="1"/>
</dbReference>
<accession>A0A9E5A2U0</accession>
<dbReference type="CDD" id="cd01415">
    <property type="entry name" value="SAICAR_synt_PurC"/>
    <property type="match status" value="1"/>
</dbReference>
<name>A0A9E5A2U0_9EURY</name>
<keyword evidence="5 8" id="KW-0658">Purine biosynthesis</keyword>
<dbReference type="NCBIfam" id="TIGR00081">
    <property type="entry name" value="purC"/>
    <property type="match status" value="1"/>
</dbReference>
<dbReference type="InterPro" id="IPR018236">
    <property type="entry name" value="SAICAR_synthetase_CS"/>
</dbReference>
<dbReference type="GO" id="GO:0005524">
    <property type="term" value="F:ATP binding"/>
    <property type="evidence" value="ECO:0007669"/>
    <property type="project" value="UniProtKB-KW"/>
</dbReference>
<evidence type="ECO:0000256" key="2">
    <source>
        <dbReference type="ARBA" id="ARBA00010190"/>
    </source>
</evidence>
<dbReference type="Proteomes" id="UP001068021">
    <property type="component" value="Unassembled WGS sequence"/>
</dbReference>
<evidence type="ECO:0000256" key="4">
    <source>
        <dbReference type="ARBA" id="ARBA00022741"/>
    </source>
</evidence>
<dbReference type="InterPro" id="IPR050089">
    <property type="entry name" value="SAICAR_synthetase"/>
</dbReference>
<dbReference type="PANTHER" id="PTHR43599">
    <property type="entry name" value="MULTIFUNCTIONAL PROTEIN ADE2"/>
    <property type="match status" value="1"/>
</dbReference>
<proteinExistence type="inferred from homology"/>
<dbReference type="Gene3D" id="3.30.200.20">
    <property type="entry name" value="Phosphorylase Kinase, domain 1"/>
    <property type="match status" value="1"/>
</dbReference>
<dbReference type="InterPro" id="IPR028923">
    <property type="entry name" value="SAICAR_synt/ADE2_N"/>
</dbReference>
<keyword evidence="6 8" id="KW-0067">ATP-binding</keyword>
<dbReference type="AlphaFoldDB" id="A0A9E5A2U0"/>
<evidence type="ECO:0000256" key="3">
    <source>
        <dbReference type="ARBA" id="ARBA00022598"/>
    </source>
</evidence>
<keyword evidence="4 8" id="KW-0547">Nucleotide-binding</keyword>
<dbReference type="GO" id="GO:0009236">
    <property type="term" value="P:cobalamin biosynthetic process"/>
    <property type="evidence" value="ECO:0007669"/>
    <property type="project" value="InterPro"/>
</dbReference>
<dbReference type="RefSeq" id="WP_048080607.1">
    <property type="nucleotide sequence ID" value="NZ_JAPVER010000020.1"/>
</dbReference>
<comment type="similarity">
    <text evidence="2 8">Belongs to the SAICAR synthetase family.</text>
</comment>
<evidence type="ECO:0000256" key="1">
    <source>
        <dbReference type="ARBA" id="ARBA00004672"/>
    </source>
</evidence>
<dbReference type="GO" id="GO:0004639">
    <property type="term" value="F:phosphoribosylaminoimidazolesuccinocarboxamide synthase activity"/>
    <property type="evidence" value="ECO:0007669"/>
    <property type="project" value="UniProtKB-UniRule"/>
</dbReference>
<comment type="catalytic activity">
    <reaction evidence="7 8">
        <text>5-amino-1-(5-phospho-D-ribosyl)imidazole-4-carboxylate + L-aspartate + ATP = (2S)-2-[5-amino-1-(5-phospho-beta-D-ribosyl)imidazole-4-carboxamido]succinate + ADP + phosphate + 2 H(+)</text>
        <dbReference type="Rhea" id="RHEA:22628"/>
        <dbReference type="ChEBI" id="CHEBI:15378"/>
        <dbReference type="ChEBI" id="CHEBI:29991"/>
        <dbReference type="ChEBI" id="CHEBI:30616"/>
        <dbReference type="ChEBI" id="CHEBI:43474"/>
        <dbReference type="ChEBI" id="CHEBI:58443"/>
        <dbReference type="ChEBI" id="CHEBI:77657"/>
        <dbReference type="ChEBI" id="CHEBI:456216"/>
        <dbReference type="EC" id="6.3.2.6"/>
    </reaction>
</comment>
<dbReference type="SUPFAM" id="SSF56104">
    <property type="entry name" value="SAICAR synthase-like"/>
    <property type="match status" value="1"/>
</dbReference>
<dbReference type="GO" id="GO:0006189">
    <property type="term" value="P:'de novo' IMP biosynthetic process"/>
    <property type="evidence" value="ECO:0007669"/>
    <property type="project" value="UniProtKB-UniRule"/>
</dbReference>
<dbReference type="InterPro" id="IPR001636">
    <property type="entry name" value="SAICAR_synth"/>
</dbReference>
<keyword evidence="3 8" id="KW-0436">Ligase</keyword>
<evidence type="ECO:0000256" key="6">
    <source>
        <dbReference type="ARBA" id="ARBA00022840"/>
    </source>
</evidence>
<evidence type="ECO:0000256" key="5">
    <source>
        <dbReference type="ARBA" id="ARBA00022755"/>
    </source>
</evidence>
<dbReference type="Gene3D" id="3.30.470.20">
    <property type="entry name" value="ATP-grasp fold, B domain"/>
    <property type="match status" value="1"/>
</dbReference>
<dbReference type="EMBL" id="JAPVER010000020">
    <property type="protein sequence ID" value="MCZ3367040.1"/>
    <property type="molecule type" value="Genomic_DNA"/>
</dbReference>
<dbReference type="EC" id="6.3.2.6" evidence="8"/>
<sequence length="248" mass="28261">MTIEIGTLIYQGKAKGVYETDDPQKVVVEFRDDITAGDGAKKDNLSEKGFWNSIISAKFFELLEEAGIQTQYIELIKPGLMLSKKLEMIPLEVITRNIAAGSLLRRYPFEAKQTFEPPIIQIDYKSDEYGDPMLNDEIAVALGLIDEYRLKIIKETTLRINKVLKDFLESKGILFPDFKIEFGYDADGSIVLGDEISPDTCRFWDMETCDTLDKDLFRQGESGVIDAYKKVASMILDDEDKEKWNIEL</sequence>
<evidence type="ECO:0000313" key="10">
    <source>
        <dbReference type="EMBL" id="MCZ3367040.1"/>
    </source>
</evidence>
<dbReference type="InterPro" id="IPR033934">
    <property type="entry name" value="SAICAR_synt_PurC"/>
</dbReference>
<evidence type="ECO:0000313" key="11">
    <source>
        <dbReference type="EMBL" id="MCZ3373813.1"/>
    </source>
</evidence>
<reference evidence="10" key="1">
    <citation type="submission" date="2022-12" db="EMBL/GenBank/DDBJ databases">
        <title>Reclassification of two methanogenic archaea species isolated from the Kolyma lowland permafrost.</title>
        <authorList>
            <person name="Trubitsyn V.E."/>
            <person name="Rivkina E.M."/>
            <person name="Shcherbakova V.A."/>
        </authorList>
    </citation>
    <scope>NUCLEOTIDE SEQUENCE</scope>
    <source>
        <strain evidence="10">M2</strain>
        <strain evidence="11">MK4</strain>
    </source>
</reference>
<dbReference type="Proteomes" id="UP001074446">
    <property type="component" value="Unassembled WGS sequence"/>
</dbReference>